<keyword evidence="2" id="KW-1133">Transmembrane helix</keyword>
<gene>
    <name evidence="3" type="ORF">GCM10010420_35690</name>
</gene>
<keyword evidence="2" id="KW-0812">Transmembrane</keyword>
<proteinExistence type="predicted"/>
<feature type="transmembrane region" description="Helical" evidence="2">
    <location>
        <begin position="108"/>
        <end position="129"/>
    </location>
</feature>
<dbReference type="Proteomes" id="UP001500058">
    <property type="component" value="Unassembled WGS sequence"/>
</dbReference>
<evidence type="ECO:0000256" key="1">
    <source>
        <dbReference type="SAM" id="MobiDB-lite"/>
    </source>
</evidence>
<protein>
    <recommendedName>
        <fullName evidence="5">Integral membrane protein</fullName>
    </recommendedName>
</protein>
<keyword evidence="2" id="KW-0472">Membrane</keyword>
<comment type="caution">
    <text evidence="3">The sequence shown here is derived from an EMBL/GenBank/DDBJ whole genome shotgun (WGS) entry which is preliminary data.</text>
</comment>
<organism evidence="3 4">
    <name type="scientific">Streptomyces glaucosporus</name>
    <dbReference type="NCBI Taxonomy" id="284044"/>
    <lineage>
        <taxon>Bacteria</taxon>
        <taxon>Bacillati</taxon>
        <taxon>Actinomycetota</taxon>
        <taxon>Actinomycetes</taxon>
        <taxon>Kitasatosporales</taxon>
        <taxon>Streptomycetaceae</taxon>
        <taxon>Streptomyces</taxon>
    </lineage>
</organism>
<evidence type="ECO:0000313" key="3">
    <source>
        <dbReference type="EMBL" id="GAA2404890.1"/>
    </source>
</evidence>
<evidence type="ECO:0000313" key="4">
    <source>
        <dbReference type="Proteomes" id="UP001500058"/>
    </source>
</evidence>
<keyword evidence="4" id="KW-1185">Reference proteome</keyword>
<name>A0ABP5VJB8_9ACTN</name>
<sequence>MAEGEPNNPAGGAIVPGAGVRAGLTGGRAIGAARVAVAAAGAVGSDRTVPLGKERSRMPMPGRGTPRDPFPGPRDAPPVRLWQLLLYGLMPFAGLLTVWSGLLGRGDMTYVAVGLVTAVSGLVLFTTGVSRYRRRKSG</sequence>
<reference evidence="4" key="1">
    <citation type="journal article" date="2019" name="Int. J. Syst. Evol. Microbiol.">
        <title>The Global Catalogue of Microorganisms (GCM) 10K type strain sequencing project: providing services to taxonomists for standard genome sequencing and annotation.</title>
        <authorList>
            <consortium name="The Broad Institute Genomics Platform"/>
            <consortium name="The Broad Institute Genome Sequencing Center for Infectious Disease"/>
            <person name="Wu L."/>
            <person name="Ma J."/>
        </authorList>
    </citation>
    <scope>NUCLEOTIDE SEQUENCE [LARGE SCALE GENOMIC DNA]</scope>
    <source>
        <strain evidence="4">JCM 6921</strain>
    </source>
</reference>
<accession>A0ABP5VJB8</accession>
<evidence type="ECO:0008006" key="5">
    <source>
        <dbReference type="Google" id="ProtNLM"/>
    </source>
</evidence>
<evidence type="ECO:0000256" key="2">
    <source>
        <dbReference type="SAM" id="Phobius"/>
    </source>
</evidence>
<dbReference type="EMBL" id="BAAATJ010000016">
    <property type="protein sequence ID" value="GAA2404890.1"/>
    <property type="molecule type" value="Genomic_DNA"/>
</dbReference>
<feature type="region of interest" description="Disordered" evidence="1">
    <location>
        <begin position="48"/>
        <end position="74"/>
    </location>
</feature>
<feature type="transmembrane region" description="Helical" evidence="2">
    <location>
        <begin position="84"/>
        <end position="102"/>
    </location>
</feature>